<dbReference type="AlphaFoldDB" id="A0A418YGE5"/>
<comment type="caution">
    <text evidence="9">The sequence shown here is derived from an EMBL/GenBank/DDBJ whole genome shotgun (WGS) entry which is preliminary data.</text>
</comment>
<evidence type="ECO:0000256" key="2">
    <source>
        <dbReference type="ARBA" id="ARBA00022448"/>
    </source>
</evidence>
<dbReference type="InterPro" id="IPR045621">
    <property type="entry name" value="BPD_transp_1_N"/>
</dbReference>
<comment type="similarity">
    <text evidence="7">Belongs to the binding-protein-dependent transport system permease family.</text>
</comment>
<dbReference type="PROSITE" id="PS50928">
    <property type="entry name" value="ABC_TM1"/>
    <property type="match status" value="1"/>
</dbReference>
<evidence type="ECO:0000256" key="6">
    <source>
        <dbReference type="ARBA" id="ARBA00023136"/>
    </source>
</evidence>
<evidence type="ECO:0000256" key="4">
    <source>
        <dbReference type="ARBA" id="ARBA00022692"/>
    </source>
</evidence>
<keyword evidence="2 7" id="KW-0813">Transport</keyword>
<feature type="transmembrane region" description="Helical" evidence="7">
    <location>
        <begin position="187"/>
        <end position="208"/>
    </location>
</feature>
<evidence type="ECO:0000256" key="5">
    <source>
        <dbReference type="ARBA" id="ARBA00022989"/>
    </source>
</evidence>
<dbReference type="EMBL" id="QZCH01000008">
    <property type="protein sequence ID" value="RJG48472.1"/>
    <property type="molecule type" value="Genomic_DNA"/>
</dbReference>
<feature type="transmembrane region" description="Helical" evidence="7">
    <location>
        <begin position="138"/>
        <end position="160"/>
    </location>
</feature>
<feature type="transmembrane region" description="Helical" evidence="7">
    <location>
        <begin position="245"/>
        <end position="271"/>
    </location>
</feature>
<dbReference type="Proteomes" id="UP000283255">
    <property type="component" value="Unassembled WGS sequence"/>
</dbReference>
<name>A0A418YGE5_9GAMM</name>
<evidence type="ECO:0000256" key="3">
    <source>
        <dbReference type="ARBA" id="ARBA00022475"/>
    </source>
</evidence>
<keyword evidence="6 7" id="KW-0472">Membrane</keyword>
<evidence type="ECO:0000313" key="9">
    <source>
        <dbReference type="EMBL" id="RJG48472.1"/>
    </source>
</evidence>
<keyword evidence="3" id="KW-1003">Cell membrane</keyword>
<keyword evidence="4 7" id="KW-0812">Transmembrane</keyword>
<dbReference type="CDD" id="cd06261">
    <property type="entry name" value="TM_PBP2"/>
    <property type="match status" value="1"/>
</dbReference>
<proteinExistence type="inferred from homology"/>
<accession>A0A418YGE5</accession>
<evidence type="ECO:0000256" key="1">
    <source>
        <dbReference type="ARBA" id="ARBA00004651"/>
    </source>
</evidence>
<dbReference type="OrthoDB" id="9805855at2"/>
<dbReference type="SUPFAM" id="SSF161098">
    <property type="entry name" value="MetI-like"/>
    <property type="match status" value="1"/>
</dbReference>
<dbReference type="Pfam" id="PF00528">
    <property type="entry name" value="BPD_transp_1"/>
    <property type="match status" value="1"/>
</dbReference>
<dbReference type="GO" id="GO:0055085">
    <property type="term" value="P:transmembrane transport"/>
    <property type="evidence" value="ECO:0007669"/>
    <property type="project" value="InterPro"/>
</dbReference>
<reference evidence="9 10" key="1">
    <citation type="submission" date="2018-09" db="EMBL/GenBank/DDBJ databases">
        <authorList>
            <person name="Wang F."/>
        </authorList>
    </citation>
    <scope>NUCLEOTIDE SEQUENCE [LARGE SCALE GENOMIC DNA]</scope>
    <source>
        <strain evidence="9 10">PLHSC7-2</strain>
    </source>
</reference>
<keyword evidence="5 7" id="KW-1133">Transmembrane helix</keyword>
<dbReference type="PANTHER" id="PTHR43376:SF1">
    <property type="entry name" value="OLIGOPEPTIDE TRANSPORT SYSTEM PERMEASE PROTEIN"/>
    <property type="match status" value="1"/>
</dbReference>
<comment type="subcellular location">
    <subcellularLocation>
        <location evidence="1 7">Cell membrane</location>
        <topology evidence="1 7">Multi-pass membrane protein</topology>
    </subcellularLocation>
</comment>
<dbReference type="PANTHER" id="PTHR43376">
    <property type="entry name" value="OLIGOPEPTIDE TRANSPORT SYSTEM PERMEASE PROTEIN"/>
    <property type="match status" value="1"/>
</dbReference>
<feature type="domain" description="ABC transmembrane type-1" evidence="8">
    <location>
        <begin position="98"/>
        <end position="310"/>
    </location>
</feature>
<dbReference type="RefSeq" id="WP_119910282.1">
    <property type="nucleotide sequence ID" value="NZ_QZCH01000008.1"/>
</dbReference>
<feature type="transmembrane region" description="Helical" evidence="7">
    <location>
        <begin position="7"/>
        <end position="25"/>
    </location>
</feature>
<feature type="transmembrane region" description="Helical" evidence="7">
    <location>
        <begin position="97"/>
        <end position="126"/>
    </location>
</feature>
<organism evidence="9 10">
    <name type="scientific">Motilimonas pumila</name>
    <dbReference type="NCBI Taxonomy" id="2303987"/>
    <lineage>
        <taxon>Bacteria</taxon>
        <taxon>Pseudomonadati</taxon>
        <taxon>Pseudomonadota</taxon>
        <taxon>Gammaproteobacteria</taxon>
        <taxon>Alteromonadales</taxon>
        <taxon>Alteromonadales genera incertae sedis</taxon>
        <taxon>Motilimonas</taxon>
    </lineage>
</organism>
<evidence type="ECO:0000313" key="10">
    <source>
        <dbReference type="Proteomes" id="UP000283255"/>
    </source>
</evidence>
<feature type="transmembrane region" description="Helical" evidence="7">
    <location>
        <begin position="291"/>
        <end position="317"/>
    </location>
</feature>
<reference evidence="9 10" key="2">
    <citation type="submission" date="2019-01" db="EMBL/GenBank/DDBJ databases">
        <title>Motilimonas pumilus sp. nov., isolated from the gut of sea cucumber (Apostichopus japonicus).</title>
        <authorList>
            <person name="Wang F.-Q."/>
            <person name="Ren L.-H."/>
            <person name="Lin Y.-W."/>
            <person name="Sun G.-H."/>
            <person name="Du Z.-J."/>
            <person name="Zhao J.-X."/>
            <person name="Liu X.-J."/>
            <person name="Liu L.-J."/>
        </authorList>
    </citation>
    <scope>NUCLEOTIDE SEQUENCE [LARGE SCALE GENOMIC DNA]</scope>
    <source>
        <strain evidence="9 10">PLHSC7-2</strain>
    </source>
</reference>
<dbReference type="InterPro" id="IPR000515">
    <property type="entry name" value="MetI-like"/>
</dbReference>
<evidence type="ECO:0000256" key="7">
    <source>
        <dbReference type="RuleBase" id="RU363032"/>
    </source>
</evidence>
<dbReference type="Gene3D" id="1.10.3720.10">
    <property type="entry name" value="MetI-like"/>
    <property type="match status" value="1"/>
</dbReference>
<dbReference type="GO" id="GO:0005886">
    <property type="term" value="C:plasma membrane"/>
    <property type="evidence" value="ECO:0007669"/>
    <property type="project" value="UniProtKB-SubCell"/>
</dbReference>
<evidence type="ECO:0000259" key="8">
    <source>
        <dbReference type="PROSITE" id="PS50928"/>
    </source>
</evidence>
<protein>
    <submittedName>
        <fullName evidence="9">ABC transporter permease</fullName>
    </submittedName>
</protein>
<dbReference type="InterPro" id="IPR035906">
    <property type="entry name" value="MetI-like_sf"/>
</dbReference>
<dbReference type="Pfam" id="PF19300">
    <property type="entry name" value="BPD_transp_1_N"/>
    <property type="match status" value="1"/>
</dbReference>
<gene>
    <name evidence="9" type="ORF">D1Z90_08240</name>
</gene>
<keyword evidence="10" id="KW-1185">Reference proteome</keyword>
<sequence length="326" mass="35934">MGFILRRLVFYFGAFLVAVVINFILPRAMPGDPITAMLAGGAMLDAQQVANLRETFGFIDAPVYEQFWIYFKSIFSWELGVSTYFYPTPVTEILGMAFGWTLFLTGTATLLAFAFGASLGIVAAWYRGGKFDSIASPLSLVLQATPQLVFGIVILFTFGVNMDLIPISYAYTAGATPEFTWVFIKDVLHHAIAPIFCIFIVQLGGFLVPMRNNMINLLGEDYITMGKAKGLSNIRVMLNYGARNAILPSVTALSMALGFVVGGAMVVEVIFNYPGLGTVLYNAIINRDYQVIQGQLLIMTIFMLSFNFLADVLYVFLDPRLRKGGK</sequence>